<organism evidence="1 2">
    <name type="scientific">Tessaracoccus palaemonis</name>
    <dbReference type="NCBI Taxonomy" id="2829499"/>
    <lineage>
        <taxon>Bacteria</taxon>
        <taxon>Bacillati</taxon>
        <taxon>Actinomycetota</taxon>
        <taxon>Actinomycetes</taxon>
        <taxon>Propionibacteriales</taxon>
        <taxon>Propionibacteriaceae</taxon>
        <taxon>Tessaracoccus</taxon>
    </lineage>
</organism>
<protein>
    <submittedName>
        <fullName evidence="1">Type 4a pilus biogenesis protein PilO</fullName>
    </submittedName>
</protein>
<evidence type="ECO:0000313" key="1">
    <source>
        <dbReference type="EMBL" id="QXT62685.1"/>
    </source>
</evidence>
<gene>
    <name evidence="1" type="primary">pilO</name>
    <name evidence="1" type="ORF">KDB89_13265</name>
</gene>
<dbReference type="RefSeq" id="WP_219081803.1">
    <property type="nucleotide sequence ID" value="NZ_CP079216.1"/>
</dbReference>
<evidence type="ECO:0000313" key="2">
    <source>
        <dbReference type="Proteomes" id="UP000824504"/>
    </source>
</evidence>
<dbReference type="EMBL" id="CP079216">
    <property type="protein sequence ID" value="QXT62685.1"/>
    <property type="molecule type" value="Genomic_DNA"/>
</dbReference>
<dbReference type="Pfam" id="PF04350">
    <property type="entry name" value="PilO"/>
    <property type="match status" value="1"/>
</dbReference>
<dbReference type="PANTHER" id="PTHR39555:SF1">
    <property type="entry name" value="TYPE IV PILUS INNER MEMBRANE COMPONENT PILO"/>
    <property type="match status" value="1"/>
</dbReference>
<accession>A0ABX8SJS5</accession>
<dbReference type="InterPro" id="IPR007445">
    <property type="entry name" value="PilO"/>
</dbReference>
<dbReference type="PANTHER" id="PTHR39555">
    <property type="entry name" value="FIMBRIAL ASSEMBLY PROTEIN PILO-LIKE PROTEIN-RELATED"/>
    <property type="match status" value="1"/>
</dbReference>
<proteinExistence type="predicted"/>
<keyword evidence="2" id="KW-1185">Reference proteome</keyword>
<dbReference type="Proteomes" id="UP000824504">
    <property type="component" value="Chromosome"/>
</dbReference>
<sequence>MDKHRLSLIIIGVLAVAILFGGWAVGIQPQLDRIDQATTQTEGIRQLNDAQQAKNNELAADMVNMDDYQDEWKSLQQAIPAARSQQELINQIDAAATSADVDVRTLSFDAAAAYTPPTGLTITAPPNSSLVAVPLTMTANGTRTQLEAFVTNLQKSKRIITIASTQFNGQEDGTLQLSGTTWVLLPS</sequence>
<reference evidence="1 2" key="1">
    <citation type="submission" date="2021-07" db="EMBL/GenBank/DDBJ databases">
        <title>complete genome sequencing of Tessaracoccus sp.J1M15.</title>
        <authorList>
            <person name="Bae J.-W."/>
            <person name="Kim D.-y."/>
        </authorList>
    </citation>
    <scope>NUCLEOTIDE SEQUENCE [LARGE SCALE GENOMIC DNA]</scope>
    <source>
        <strain evidence="1 2">J1M15</strain>
    </source>
</reference>
<name>A0ABX8SJS5_9ACTN</name>